<dbReference type="GO" id="GO:0016747">
    <property type="term" value="F:acyltransferase activity, transferring groups other than amino-acyl groups"/>
    <property type="evidence" value="ECO:0007669"/>
    <property type="project" value="InterPro"/>
</dbReference>
<gene>
    <name evidence="2" type="ORF">WN72_47285</name>
</gene>
<accession>A0AAE7NWG6</accession>
<evidence type="ECO:0000259" key="1">
    <source>
        <dbReference type="PROSITE" id="PS51186"/>
    </source>
</evidence>
<dbReference type="CDD" id="cd04301">
    <property type="entry name" value="NAT_SF"/>
    <property type="match status" value="1"/>
</dbReference>
<name>A0AAE7NWG6_9BRAD</name>
<dbReference type="AlphaFoldDB" id="A0AAE7NWG6"/>
<sequence>MVSARSAGPSNLPKASRMSQLFPGAVIEPVELAEARGMVCIRTASASDVESLSVYFTGLSTTSRNKRFMGGRADLTVVAAECVPKADRPDHFTLLAELRRDGQGTIIGEARYAYDPAARHGEFAISVADAFQRRGLGLQMMTAMETRASDLGHEMIAAETARANAEMRGLAKKAGFADTGLGDWQSIHFAKRLSR</sequence>
<organism evidence="2 3">
    <name type="scientific">Bradyrhizobium arachidis</name>
    <dbReference type="NCBI Taxonomy" id="858423"/>
    <lineage>
        <taxon>Bacteria</taxon>
        <taxon>Pseudomonadati</taxon>
        <taxon>Pseudomonadota</taxon>
        <taxon>Alphaproteobacteria</taxon>
        <taxon>Hyphomicrobiales</taxon>
        <taxon>Nitrobacteraceae</taxon>
        <taxon>Bradyrhizobium</taxon>
    </lineage>
</organism>
<dbReference type="Pfam" id="PF00583">
    <property type="entry name" value="Acetyltransf_1"/>
    <property type="match status" value="1"/>
</dbReference>
<dbReference type="KEGG" id="barh:WN72_47285"/>
<reference evidence="2 3" key="1">
    <citation type="submission" date="2018-06" db="EMBL/GenBank/DDBJ databases">
        <title>Comparative genomics of Bradyrhizobium nodulating Arachidis hypogaea.</title>
        <authorList>
            <person name="Li Y."/>
        </authorList>
    </citation>
    <scope>NUCLEOTIDE SEQUENCE [LARGE SCALE GENOMIC DNA]</scope>
    <source>
        <strain evidence="2 3">CCBAU 051107</strain>
    </source>
</reference>
<dbReference type="Proteomes" id="UP000594015">
    <property type="component" value="Chromosome"/>
</dbReference>
<dbReference type="Gene3D" id="3.40.630.30">
    <property type="match status" value="1"/>
</dbReference>
<dbReference type="InterPro" id="IPR000182">
    <property type="entry name" value="GNAT_dom"/>
</dbReference>
<feature type="domain" description="N-acetyltransferase" evidence="1">
    <location>
        <begin position="39"/>
        <end position="195"/>
    </location>
</feature>
<dbReference type="InterPro" id="IPR016181">
    <property type="entry name" value="Acyl_CoA_acyltransferase"/>
</dbReference>
<protein>
    <submittedName>
        <fullName evidence="2">GNAT family N-acetyltransferase</fullName>
    </submittedName>
</protein>
<proteinExistence type="predicted"/>
<dbReference type="PROSITE" id="PS51186">
    <property type="entry name" value="GNAT"/>
    <property type="match status" value="1"/>
</dbReference>
<dbReference type="EMBL" id="CP030050">
    <property type="protein sequence ID" value="QOZ73032.1"/>
    <property type="molecule type" value="Genomic_DNA"/>
</dbReference>
<evidence type="ECO:0000313" key="2">
    <source>
        <dbReference type="EMBL" id="QOZ73032.1"/>
    </source>
</evidence>
<evidence type="ECO:0000313" key="3">
    <source>
        <dbReference type="Proteomes" id="UP000594015"/>
    </source>
</evidence>
<dbReference type="SUPFAM" id="SSF55729">
    <property type="entry name" value="Acyl-CoA N-acyltransferases (Nat)"/>
    <property type="match status" value="1"/>
</dbReference>